<comment type="similarity">
    <text evidence="1">Belongs to the manganese catalase family.</text>
</comment>
<dbReference type="InterPro" id="IPR012347">
    <property type="entry name" value="Ferritin-like"/>
</dbReference>
<comment type="cofactor">
    <cofactor evidence="2">
        <name>Mn(2+)</name>
        <dbReference type="ChEBI" id="CHEBI:29035"/>
    </cofactor>
    <text evidence="2">Binds 2 manganese ions per subunit.</text>
</comment>
<dbReference type="Pfam" id="PF05067">
    <property type="entry name" value="Mn_catalase"/>
    <property type="match status" value="1"/>
</dbReference>
<comment type="cofactor">
    <cofactor evidence="3">
        <name>Ca(2+)</name>
        <dbReference type="ChEBI" id="CHEBI:29108"/>
    </cofactor>
    <text evidence="3">Binds 1 Ca(2+) ion per subunit.</text>
</comment>
<evidence type="ECO:0000256" key="3">
    <source>
        <dbReference type="PIRSR" id="PIRSR607760-2"/>
    </source>
</evidence>
<sequence length="300" mass="33293">MILKMDRLPIELPTPKNPSPNDAAAVQELLGGKFGEMSTLMNYTYQSFNFRGRKKIRPFYDVISSIAGEEYGHIEVVAYTVNLLLTGTSKRGFDPTTAPLADAVNARNTHHFIASGQSALAMDSMGHYWTGQNVFNSGNLKLDLLHNFFLECGARANKMRVYEMVSDPTARTMIGYLLVRGGLHVVAYAKALEKLTGVEVTKLLPIPNLSNNAFPEAKKFMENKLHLKLYTFSKDDYQQAGLIWNGTHPDDGQEVEVVFGHPEGFPAPDLDEEPQLNAPGDDEIDPEMFADIAKKLGIKL</sequence>
<feature type="binding site" evidence="2">
    <location>
        <position position="184"/>
    </location>
    <ligand>
        <name>Mn(2+)</name>
        <dbReference type="ChEBI" id="CHEBI:29035"/>
        <label>1</label>
    </ligand>
</feature>
<feature type="binding site" evidence="2">
    <location>
        <position position="36"/>
    </location>
    <ligand>
        <name>Mn(2+)</name>
        <dbReference type="ChEBI" id="CHEBI:29035"/>
        <label>1</label>
    </ligand>
</feature>
<evidence type="ECO:0000313" key="5">
    <source>
        <dbReference type="Proteomes" id="UP000248790"/>
    </source>
</evidence>
<dbReference type="InterPro" id="IPR007760">
    <property type="entry name" value="Mn_catalase"/>
</dbReference>
<feature type="binding site" evidence="3">
    <location>
        <position position="61"/>
    </location>
    <ligand>
        <name>Ca(2+)</name>
        <dbReference type="ChEBI" id="CHEBI:29108"/>
    </ligand>
</feature>
<dbReference type="RefSeq" id="WP_111629538.1">
    <property type="nucleotide sequence ID" value="NZ_QLMC01000004.1"/>
</dbReference>
<protein>
    <submittedName>
        <fullName evidence="4">Mn-containing catalase</fullName>
    </submittedName>
</protein>
<evidence type="ECO:0000256" key="2">
    <source>
        <dbReference type="PIRSR" id="PIRSR607760-1"/>
    </source>
</evidence>
<feature type="binding site" evidence="3">
    <location>
        <position position="233"/>
    </location>
    <ligand>
        <name>Ca(2+)</name>
        <dbReference type="ChEBI" id="CHEBI:29108"/>
    </ligand>
</feature>
<feature type="binding site" evidence="2">
    <location>
        <position position="73"/>
    </location>
    <ligand>
        <name>Mn(2+)</name>
        <dbReference type="ChEBI" id="CHEBI:29035"/>
        <label>1</label>
    </ligand>
</feature>
<dbReference type="SUPFAM" id="SSF47240">
    <property type="entry name" value="Ferritin-like"/>
    <property type="match status" value="1"/>
</dbReference>
<comment type="caution">
    <text evidence="4">The sequence shown here is derived from an EMBL/GenBank/DDBJ whole genome shotgun (WGS) entry which is preliminary data.</text>
</comment>
<gene>
    <name evidence="4" type="ORF">LX87_03495</name>
</gene>
<dbReference type="AlphaFoldDB" id="A0A327WUI7"/>
<evidence type="ECO:0000256" key="1">
    <source>
        <dbReference type="ARBA" id="ARBA00007644"/>
    </source>
</evidence>
<feature type="binding site" evidence="2">
    <location>
        <position position="151"/>
    </location>
    <ligand>
        <name>Mn(2+)</name>
        <dbReference type="ChEBI" id="CHEBI:29035"/>
        <label>1</label>
    </ligand>
</feature>
<dbReference type="Gene3D" id="1.20.1260.10">
    <property type="match status" value="1"/>
</dbReference>
<keyword evidence="2" id="KW-0464">Manganese</keyword>
<keyword evidence="3" id="KW-0106">Calcium</keyword>
<evidence type="ECO:0000313" key="4">
    <source>
        <dbReference type="EMBL" id="RAJ95747.1"/>
    </source>
</evidence>
<dbReference type="EMBL" id="QLMC01000004">
    <property type="protein sequence ID" value="RAJ95747.1"/>
    <property type="molecule type" value="Genomic_DNA"/>
</dbReference>
<dbReference type="Proteomes" id="UP000248790">
    <property type="component" value="Unassembled WGS sequence"/>
</dbReference>
<dbReference type="InterPro" id="IPR009078">
    <property type="entry name" value="Ferritin-like_SF"/>
</dbReference>
<dbReference type="GO" id="GO:0046872">
    <property type="term" value="F:metal ion binding"/>
    <property type="evidence" value="ECO:0007669"/>
    <property type="project" value="UniProtKB-KW"/>
</dbReference>
<proteinExistence type="inferred from homology"/>
<organism evidence="4 5">
    <name type="scientific">Larkinella arboricola</name>
    <dbReference type="NCBI Taxonomy" id="643671"/>
    <lineage>
        <taxon>Bacteria</taxon>
        <taxon>Pseudomonadati</taxon>
        <taxon>Bacteroidota</taxon>
        <taxon>Cytophagia</taxon>
        <taxon>Cytophagales</taxon>
        <taxon>Spirosomataceae</taxon>
        <taxon>Larkinella</taxon>
    </lineage>
</organism>
<name>A0A327WUI7_LARAB</name>
<feature type="binding site" evidence="2">
    <location>
        <position position="70"/>
    </location>
    <ligand>
        <name>Mn(2+)</name>
        <dbReference type="ChEBI" id="CHEBI:29035"/>
        <label>1</label>
    </ligand>
</feature>
<keyword evidence="2" id="KW-0479">Metal-binding</keyword>
<reference evidence="4 5" key="1">
    <citation type="submission" date="2018-06" db="EMBL/GenBank/DDBJ databases">
        <title>Genomic Encyclopedia of Archaeal and Bacterial Type Strains, Phase II (KMG-II): from individual species to whole genera.</title>
        <authorList>
            <person name="Goeker M."/>
        </authorList>
    </citation>
    <scope>NUCLEOTIDE SEQUENCE [LARGE SCALE GENOMIC DNA]</scope>
    <source>
        <strain evidence="4 5">DSM 21851</strain>
    </source>
</reference>
<dbReference type="OrthoDB" id="9800585at2"/>
<accession>A0A327WUI7</accession>
<keyword evidence="5" id="KW-1185">Reference proteome</keyword>